<comment type="caution">
    <text evidence="1">The sequence shown here is derived from an EMBL/GenBank/DDBJ whole genome shotgun (WGS) entry which is preliminary data.</text>
</comment>
<proteinExistence type="predicted"/>
<evidence type="ECO:0000313" key="1">
    <source>
        <dbReference type="EMBL" id="PGH03666.1"/>
    </source>
</evidence>
<keyword evidence="2" id="KW-1185">Reference proteome</keyword>
<organism evidence="1 2">
    <name type="scientific">Blastomyces parvus</name>
    <dbReference type="NCBI Taxonomy" id="2060905"/>
    <lineage>
        <taxon>Eukaryota</taxon>
        <taxon>Fungi</taxon>
        <taxon>Dikarya</taxon>
        <taxon>Ascomycota</taxon>
        <taxon>Pezizomycotina</taxon>
        <taxon>Eurotiomycetes</taxon>
        <taxon>Eurotiomycetidae</taxon>
        <taxon>Onygenales</taxon>
        <taxon>Ajellomycetaceae</taxon>
        <taxon>Blastomyces</taxon>
    </lineage>
</organism>
<reference evidence="1 2" key="1">
    <citation type="submission" date="2017-10" db="EMBL/GenBank/DDBJ databases">
        <title>Comparative genomics in systemic dimorphic fungi from Ajellomycetaceae.</title>
        <authorList>
            <person name="Munoz J.F."/>
            <person name="Mcewen J.G."/>
            <person name="Clay O.K."/>
            <person name="Cuomo C.A."/>
        </authorList>
    </citation>
    <scope>NUCLEOTIDE SEQUENCE [LARGE SCALE GENOMIC DNA]</scope>
    <source>
        <strain evidence="1 2">UAMH130</strain>
    </source>
</reference>
<evidence type="ECO:0000313" key="2">
    <source>
        <dbReference type="Proteomes" id="UP000224080"/>
    </source>
</evidence>
<protein>
    <submittedName>
        <fullName evidence="1">Uncharacterized protein</fullName>
    </submittedName>
</protein>
<dbReference type="OrthoDB" id="4181866at2759"/>
<dbReference type="Proteomes" id="UP000224080">
    <property type="component" value="Unassembled WGS sequence"/>
</dbReference>
<accession>A0A2B7X3N1</accession>
<name>A0A2B7X3N1_9EURO</name>
<gene>
    <name evidence="1" type="ORF">GX51_03930</name>
</gene>
<dbReference type="AlphaFoldDB" id="A0A2B7X3N1"/>
<dbReference type="EMBL" id="PDNC01000046">
    <property type="protein sequence ID" value="PGH03666.1"/>
    <property type="molecule type" value="Genomic_DNA"/>
</dbReference>
<sequence length="66" mass="7049">MSMHDGQGAVAGVIRALMSVNGIRGPFVDFMIIGARLVIDQTLKNWMGTGALPCDSGSLVARVFWL</sequence>